<reference evidence="4" key="1">
    <citation type="submission" date="2015-01" db="EMBL/GenBank/DDBJ databases">
        <authorList>
            <person name="Durling Mikael"/>
        </authorList>
    </citation>
    <scope>NUCLEOTIDE SEQUENCE</scope>
</reference>
<evidence type="ECO:0000256" key="3">
    <source>
        <dbReference type="SAM" id="MobiDB-lite"/>
    </source>
</evidence>
<gene>
    <name evidence="4" type="ORF">BN869_000011669_1</name>
</gene>
<organism evidence="4">
    <name type="scientific">Bionectria ochroleuca</name>
    <name type="common">Gliocladium roseum</name>
    <dbReference type="NCBI Taxonomy" id="29856"/>
    <lineage>
        <taxon>Eukaryota</taxon>
        <taxon>Fungi</taxon>
        <taxon>Dikarya</taxon>
        <taxon>Ascomycota</taxon>
        <taxon>Pezizomycotina</taxon>
        <taxon>Sordariomycetes</taxon>
        <taxon>Hypocreomycetidae</taxon>
        <taxon>Hypocreales</taxon>
        <taxon>Bionectriaceae</taxon>
        <taxon>Clonostachys</taxon>
    </lineage>
</organism>
<dbReference type="EMBL" id="CDPU01000054">
    <property type="protein sequence ID" value="CEO55611.1"/>
    <property type="molecule type" value="Genomic_DNA"/>
</dbReference>
<dbReference type="GO" id="GO:0000981">
    <property type="term" value="F:DNA-binding transcription factor activity, RNA polymerase II-specific"/>
    <property type="evidence" value="ECO:0007669"/>
    <property type="project" value="InterPro"/>
</dbReference>
<dbReference type="InterPro" id="IPR001138">
    <property type="entry name" value="Zn2Cys6_DnaBD"/>
</dbReference>
<sequence length="740" mass="83462">MSPFCPTRDEELANEEKHYPGLPEQGMNQDFSPQTPQDPPEDSFLGVCMRGTATILSSISPSCMLLRLDLPKTDPHNARRETQYSFAAHKADFSTLFDELPCDEVKPTCGRCAKSGLECRRGLNYRFKHQFNPSYGPPTLSCPNKLQGEDCRICLPRDSRVSNSSDIANTKASEFSYSPDQQWCDPSSSLVFCDEGPDLESRYEVESTAECDDSISKVLRVDGQEPQFSDSDSTVVLGAACDNLEEIQQQLDSQLQFSHSTDSHHHHDDQYEQVAAVELPPIASITDDFLPHPQYLDSEPQGLLLRIANSLEARASPREPNGEFSNEQDALHHFSLDADDLQLYYETPTWPLREEAEAELVRFFIENVARHFDMCDPERHFAFVVPQRAALCPPLMNALLAISARHFKNADGSSQYVSDGYYQKSLNTLVPMLNDSESLRDENLFAAIVLLRSLEEREVPLSSADTRTHLLGGHLFVKATNAICSAASPGNIFSATSLTGLRRAAFHVAIRQEIYTAFASQRSVTLDFTFPDVDYSLESPGDDCTWTNRIFIHAVGALNYCFGDDSAAGIDKSLETYDALFAYAEQWYEKKPPSFTPIFYKHHQRSDHEARRISPDIWLLSDTVTTGLLNYHLVRILLFAFDPRTPRIGPSKARFLQTQKENVQNEVRQLLGIAYGNGNCAPHHILACTGVSMAGDQFENRWEQEELMRFLEQTEQKHTWCTSKARRHLAEAWGWPTLEK</sequence>
<dbReference type="PANTHER" id="PTHR37534:SF2">
    <property type="entry name" value="N-ACETYLTRANSFERASE DOMAIN-CONTAINING PROTEIN"/>
    <property type="match status" value="1"/>
</dbReference>
<comment type="subcellular location">
    <subcellularLocation>
        <location evidence="1">Nucleus</location>
    </subcellularLocation>
</comment>
<feature type="region of interest" description="Disordered" evidence="3">
    <location>
        <begin position="1"/>
        <end position="42"/>
    </location>
</feature>
<name>A0A0B7KLJ9_BIOOC</name>
<evidence type="ECO:0008006" key="5">
    <source>
        <dbReference type="Google" id="ProtNLM"/>
    </source>
</evidence>
<feature type="compositionally biased region" description="Basic and acidic residues" evidence="3">
    <location>
        <begin position="7"/>
        <end position="19"/>
    </location>
</feature>
<dbReference type="GO" id="GO:0005634">
    <property type="term" value="C:nucleus"/>
    <property type="evidence" value="ECO:0007669"/>
    <property type="project" value="UniProtKB-SubCell"/>
</dbReference>
<protein>
    <recommendedName>
        <fullName evidence="5">Zn(2)-C6 fungal-type domain-containing protein</fullName>
    </recommendedName>
</protein>
<keyword evidence="2" id="KW-0539">Nucleus</keyword>
<accession>A0A0B7KLJ9</accession>
<dbReference type="Pfam" id="PF11951">
    <property type="entry name" value="Fungal_trans_2"/>
    <property type="match status" value="1"/>
</dbReference>
<dbReference type="CDD" id="cd00067">
    <property type="entry name" value="GAL4"/>
    <property type="match status" value="1"/>
</dbReference>
<evidence type="ECO:0000313" key="4">
    <source>
        <dbReference type="EMBL" id="CEO55611.1"/>
    </source>
</evidence>
<evidence type="ECO:0000256" key="2">
    <source>
        <dbReference type="ARBA" id="ARBA00023242"/>
    </source>
</evidence>
<evidence type="ECO:0000256" key="1">
    <source>
        <dbReference type="ARBA" id="ARBA00004123"/>
    </source>
</evidence>
<dbReference type="GO" id="GO:0008270">
    <property type="term" value="F:zinc ion binding"/>
    <property type="evidence" value="ECO:0007669"/>
    <property type="project" value="InterPro"/>
</dbReference>
<proteinExistence type="predicted"/>
<dbReference type="GO" id="GO:0045944">
    <property type="term" value="P:positive regulation of transcription by RNA polymerase II"/>
    <property type="evidence" value="ECO:0007669"/>
    <property type="project" value="TreeGrafter"/>
</dbReference>
<dbReference type="AlphaFoldDB" id="A0A0B7KLJ9"/>
<dbReference type="InterPro" id="IPR021858">
    <property type="entry name" value="Fun_TF"/>
</dbReference>
<dbReference type="GO" id="GO:0000976">
    <property type="term" value="F:transcription cis-regulatory region binding"/>
    <property type="evidence" value="ECO:0007669"/>
    <property type="project" value="TreeGrafter"/>
</dbReference>
<feature type="compositionally biased region" description="Polar residues" evidence="3">
    <location>
        <begin position="26"/>
        <end position="35"/>
    </location>
</feature>
<dbReference type="PANTHER" id="PTHR37534">
    <property type="entry name" value="TRANSCRIPTIONAL ACTIVATOR PROTEIN UGA3"/>
    <property type="match status" value="1"/>
</dbReference>